<organism evidence="2 3">
    <name type="scientific">Apiospora arundinis</name>
    <dbReference type="NCBI Taxonomy" id="335852"/>
    <lineage>
        <taxon>Eukaryota</taxon>
        <taxon>Fungi</taxon>
        <taxon>Dikarya</taxon>
        <taxon>Ascomycota</taxon>
        <taxon>Pezizomycotina</taxon>
        <taxon>Sordariomycetes</taxon>
        <taxon>Xylariomycetidae</taxon>
        <taxon>Amphisphaeriales</taxon>
        <taxon>Apiosporaceae</taxon>
        <taxon>Apiospora</taxon>
    </lineage>
</organism>
<keyword evidence="3" id="KW-1185">Reference proteome</keyword>
<reference evidence="2 3" key="1">
    <citation type="journal article" date="2024" name="IMA Fungus">
        <title>Apiospora arundinis, a panoply of carbohydrate-active enzymes and secondary metabolites.</title>
        <authorList>
            <person name="Sorensen T."/>
            <person name="Petersen C."/>
            <person name="Muurmann A.T."/>
            <person name="Christiansen J.V."/>
            <person name="Brundto M.L."/>
            <person name="Overgaard C.K."/>
            <person name="Boysen A.T."/>
            <person name="Wollenberg R.D."/>
            <person name="Larsen T.O."/>
            <person name="Sorensen J.L."/>
            <person name="Nielsen K.L."/>
            <person name="Sondergaard T.E."/>
        </authorList>
    </citation>
    <scope>NUCLEOTIDE SEQUENCE [LARGE SCALE GENOMIC DNA]</scope>
    <source>
        <strain evidence="2 3">AAU 773</strain>
    </source>
</reference>
<evidence type="ECO:0000256" key="1">
    <source>
        <dbReference type="SAM" id="SignalP"/>
    </source>
</evidence>
<dbReference type="EMBL" id="JAPCWZ010000009">
    <property type="protein sequence ID" value="KAK8851969.1"/>
    <property type="molecule type" value="Genomic_DNA"/>
</dbReference>
<gene>
    <name evidence="2" type="ORF">PGQ11_014448</name>
</gene>
<feature type="chain" id="PRO_5045240907" evidence="1">
    <location>
        <begin position="20"/>
        <end position="120"/>
    </location>
</feature>
<comment type="caution">
    <text evidence="2">The sequence shown here is derived from an EMBL/GenBank/DDBJ whole genome shotgun (WGS) entry which is preliminary data.</text>
</comment>
<proteinExistence type="predicted"/>
<sequence>MRVSIIIPIISGLASLPLASPIANAALGDGLVARSSNVFKYCTNPSLEGNCNVDDHDSLTHCETTSFKTVESLKVYRGYKCTIYMASGCTGDSRAYTAGEVPNIPAMYQNFPSYKCVRDD</sequence>
<evidence type="ECO:0000313" key="2">
    <source>
        <dbReference type="EMBL" id="KAK8851969.1"/>
    </source>
</evidence>
<evidence type="ECO:0000313" key="3">
    <source>
        <dbReference type="Proteomes" id="UP001390339"/>
    </source>
</evidence>
<protein>
    <submittedName>
        <fullName evidence="2">Uncharacterized protein</fullName>
    </submittedName>
</protein>
<accession>A0ABR2HSC5</accession>
<dbReference type="Proteomes" id="UP001390339">
    <property type="component" value="Unassembled WGS sequence"/>
</dbReference>
<name>A0ABR2HSC5_9PEZI</name>
<keyword evidence="1" id="KW-0732">Signal</keyword>
<feature type="signal peptide" evidence="1">
    <location>
        <begin position="1"/>
        <end position="19"/>
    </location>
</feature>